<dbReference type="InterPro" id="IPR029063">
    <property type="entry name" value="SAM-dependent_MTases_sf"/>
</dbReference>
<dbReference type="Pfam" id="PF08241">
    <property type="entry name" value="Methyltransf_11"/>
    <property type="match status" value="1"/>
</dbReference>
<reference evidence="2 3" key="2">
    <citation type="journal article" date="2013" name="Plant Physiol.">
        <title>A Nostoc punctiforme Sugar Transporter Necessary to Establish a Cyanobacterium-Plant Symbiosis.</title>
        <authorList>
            <person name="Ekman M."/>
            <person name="Picossi S."/>
            <person name="Campbell E.L."/>
            <person name="Meeks J.C."/>
            <person name="Flores E."/>
        </authorList>
    </citation>
    <scope>NUCLEOTIDE SEQUENCE [LARGE SCALE GENOMIC DNA]</scope>
    <source>
        <strain evidence="3">ATCC 29133 / PCC 73102</strain>
    </source>
</reference>
<dbReference type="Proteomes" id="UP000001191">
    <property type="component" value="Chromosome"/>
</dbReference>
<dbReference type="AlphaFoldDB" id="B2J3T7"/>
<dbReference type="eggNOG" id="COG2226">
    <property type="taxonomic scope" value="Bacteria"/>
</dbReference>
<dbReference type="Gene3D" id="3.40.50.150">
    <property type="entry name" value="Vaccinia Virus protein VP39"/>
    <property type="match status" value="1"/>
</dbReference>
<dbReference type="GO" id="GO:0032259">
    <property type="term" value="P:methylation"/>
    <property type="evidence" value="ECO:0007669"/>
    <property type="project" value="UniProtKB-KW"/>
</dbReference>
<protein>
    <submittedName>
        <fullName evidence="2">Methyltransferase type 11</fullName>
    </submittedName>
</protein>
<dbReference type="InterPro" id="IPR013216">
    <property type="entry name" value="Methyltransf_11"/>
</dbReference>
<evidence type="ECO:0000313" key="3">
    <source>
        <dbReference type="Proteomes" id="UP000001191"/>
    </source>
</evidence>
<dbReference type="PANTHER" id="PTHR43591">
    <property type="entry name" value="METHYLTRANSFERASE"/>
    <property type="match status" value="1"/>
</dbReference>
<gene>
    <name evidence="2" type="ordered locus">Npun_F1905</name>
</gene>
<feature type="domain" description="Methyltransferase type 11" evidence="1">
    <location>
        <begin position="87"/>
        <end position="183"/>
    </location>
</feature>
<keyword evidence="2" id="KW-0489">Methyltransferase</keyword>
<evidence type="ECO:0000259" key="1">
    <source>
        <dbReference type="Pfam" id="PF08241"/>
    </source>
</evidence>
<organism evidence="2 3">
    <name type="scientific">Nostoc punctiforme (strain ATCC 29133 / PCC 73102)</name>
    <dbReference type="NCBI Taxonomy" id="63737"/>
    <lineage>
        <taxon>Bacteria</taxon>
        <taxon>Bacillati</taxon>
        <taxon>Cyanobacteriota</taxon>
        <taxon>Cyanophyceae</taxon>
        <taxon>Nostocales</taxon>
        <taxon>Nostocaceae</taxon>
        <taxon>Nostoc</taxon>
    </lineage>
</organism>
<proteinExistence type="predicted"/>
<dbReference type="KEGG" id="npu:Npun_F1905"/>
<dbReference type="CDD" id="cd02440">
    <property type="entry name" value="AdoMet_MTases"/>
    <property type="match status" value="1"/>
</dbReference>
<dbReference type="HOGENOM" id="CLU_037990_10_1_3"/>
<name>B2J3T7_NOSP7</name>
<sequence>MPNARLDIAGLQNYNQILGGAAKLSLKKHQALRKLRKLMTDNLFTNKKLLFDRWAPSYDWLFPSVFYRAIHKRLLEYVDLPKPANVLDIGCGTGRLLERLATQFPDLRGTGLDFSANMLRLARQSNHHRPRLIYIEGKAESLPFADGQFDAVFSTISFLHYLEPKQVLSEIARVLSPGGRFYLVDINITSKKEAEPQLLPLTPRGIRLYSPNQRQLLGSSAGLLCLNHHYLLGPVLLTIFAKPPI</sequence>
<reference evidence="3" key="1">
    <citation type="submission" date="2008-04" db="EMBL/GenBank/DDBJ databases">
        <title>Complete sequence of chromosome of Nostoc punctiforme ATCC 29133.</title>
        <authorList>
            <consortium name="US DOE Joint Genome Institute"/>
            <person name="Copeland A."/>
            <person name="Lucas S."/>
            <person name="Lapidus A."/>
            <person name="Glavina del Rio T."/>
            <person name="Dalin E."/>
            <person name="Tice H."/>
            <person name="Pitluck S."/>
            <person name="Chain P."/>
            <person name="Malfatti S."/>
            <person name="Shin M."/>
            <person name="Vergez L."/>
            <person name="Schmutz J."/>
            <person name="Larimer F."/>
            <person name="Land M."/>
            <person name="Hauser L."/>
            <person name="Kyrpides N."/>
            <person name="Kim E."/>
            <person name="Meeks J.C."/>
            <person name="Elhai J."/>
            <person name="Campbell E.L."/>
            <person name="Thiel T."/>
            <person name="Longmire J."/>
            <person name="Potts M."/>
            <person name="Atlas R."/>
        </authorList>
    </citation>
    <scope>NUCLEOTIDE SEQUENCE [LARGE SCALE GENOMIC DNA]</scope>
    <source>
        <strain evidence="3">ATCC 29133 / PCC 73102</strain>
    </source>
</reference>
<evidence type="ECO:0000313" key="2">
    <source>
        <dbReference type="EMBL" id="ACC80558.1"/>
    </source>
</evidence>
<dbReference type="SUPFAM" id="SSF53335">
    <property type="entry name" value="S-adenosyl-L-methionine-dependent methyltransferases"/>
    <property type="match status" value="1"/>
</dbReference>
<keyword evidence="2" id="KW-0808">Transferase</keyword>
<dbReference type="EMBL" id="CP001037">
    <property type="protein sequence ID" value="ACC80558.1"/>
    <property type="molecule type" value="Genomic_DNA"/>
</dbReference>
<dbReference type="PhylomeDB" id="B2J3T7"/>
<keyword evidence="3" id="KW-1185">Reference proteome</keyword>
<dbReference type="GO" id="GO:0008757">
    <property type="term" value="F:S-adenosylmethionine-dependent methyltransferase activity"/>
    <property type="evidence" value="ECO:0007669"/>
    <property type="project" value="InterPro"/>
</dbReference>
<dbReference type="EnsemblBacteria" id="ACC80558">
    <property type="protein sequence ID" value="ACC80558"/>
    <property type="gene ID" value="Npun_F1905"/>
</dbReference>
<dbReference type="STRING" id="63737.Npun_F1905"/>
<accession>B2J3T7</accession>